<evidence type="ECO:0000256" key="7">
    <source>
        <dbReference type="ARBA" id="ARBA00023033"/>
    </source>
</evidence>
<dbReference type="OrthoDB" id="6419098at2759"/>
<name>A0A8X7CNS2_9ARAC</name>
<accession>A0A8X7CNS2</accession>
<dbReference type="Proteomes" id="UP000886998">
    <property type="component" value="Unassembled WGS sequence"/>
</dbReference>
<dbReference type="PANTHER" id="PTHR24291:SF189">
    <property type="entry name" value="CYTOCHROME P450 4C3-RELATED"/>
    <property type="match status" value="1"/>
</dbReference>
<dbReference type="EMBL" id="BMAV01019455">
    <property type="protein sequence ID" value="GFY72455.1"/>
    <property type="molecule type" value="Genomic_DNA"/>
</dbReference>
<comment type="cofactor">
    <cofactor evidence="1">
        <name>heme</name>
        <dbReference type="ChEBI" id="CHEBI:30413"/>
    </cofactor>
</comment>
<keyword evidence="6" id="KW-0408">Iron</keyword>
<evidence type="ECO:0000256" key="3">
    <source>
        <dbReference type="ARBA" id="ARBA00010617"/>
    </source>
</evidence>
<evidence type="ECO:0000256" key="8">
    <source>
        <dbReference type="ARBA" id="ARBA00023136"/>
    </source>
</evidence>
<dbReference type="GO" id="GO:0020037">
    <property type="term" value="F:heme binding"/>
    <property type="evidence" value="ECO:0007669"/>
    <property type="project" value="InterPro"/>
</dbReference>
<keyword evidence="7" id="KW-0503">Monooxygenase</keyword>
<dbReference type="Gene3D" id="1.10.630.10">
    <property type="entry name" value="Cytochrome P450"/>
    <property type="match status" value="1"/>
</dbReference>
<keyword evidence="4" id="KW-0479">Metal-binding</keyword>
<comment type="similarity">
    <text evidence="3">Belongs to the cytochrome P450 family.</text>
</comment>
<evidence type="ECO:0000256" key="5">
    <source>
        <dbReference type="ARBA" id="ARBA00022824"/>
    </source>
</evidence>
<evidence type="ECO:0000256" key="6">
    <source>
        <dbReference type="ARBA" id="ARBA00023004"/>
    </source>
</evidence>
<comment type="subcellular location">
    <subcellularLocation>
        <location evidence="2">Endoplasmic reticulum membrane</location>
    </subcellularLocation>
</comment>
<dbReference type="SUPFAM" id="SSF48264">
    <property type="entry name" value="Cytochrome P450"/>
    <property type="match status" value="1"/>
</dbReference>
<reference evidence="9" key="1">
    <citation type="submission" date="2020-08" db="EMBL/GenBank/DDBJ databases">
        <title>Multicomponent nature underlies the extraordinary mechanical properties of spider dragline silk.</title>
        <authorList>
            <person name="Kono N."/>
            <person name="Nakamura H."/>
            <person name="Mori M."/>
            <person name="Yoshida Y."/>
            <person name="Ohtoshi R."/>
            <person name="Malay A.D."/>
            <person name="Moran D.A.P."/>
            <person name="Tomita M."/>
            <person name="Numata K."/>
            <person name="Arakawa K."/>
        </authorList>
    </citation>
    <scope>NUCLEOTIDE SEQUENCE</scope>
</reference>
<dbReference type="AlphaFoldDB" id="A0A8X7CNS2"/>
<keyword evidence="4" id="KW-0349">Heme</keyword>
<dbReference type="GO" id="GO:0016705">
    <property type="term" value="F:oxidoreductase activity, acting on paired donors, with incorporation or reduction of molecular oxygen"/>
    <property type="evidence" value="ECO:0007669"/>
    <property type="project" value="InterPro"/>
</dbReference>
<dbReference type="InterPro" id="IPR050196">
    <property type="entry name" value="Cytochrome_P450_Monoox"/>
</dbReference>
<dbReference type="CDD" id="cd20628">
    <property type="entry name" value="CYP4"/>
    <property type="match status" value="1"/>
</dbReference>
<keyword evidence="8" id="KW-0472">Membrane</keyword>
<comment type="caution">
    <text evidence="9">The sequence shown here is derived from an EMBL/GenBank/DDBJ whole genome shotgun (WGS) entry which is preliminary data.</text>
</comment>
<keyword evidence="7" id="KW-0560">Oxidoreductase</keyword>
<organism evidence="9 10">
    <name type="scientific">Trichonephila inaurata madagascariensis</name>
    <dbReference type="NCBI Taxonomy" id="2747483"/>
    <lineage>
        <taxon>Eukaryota</taxon>
        <taxon>Metazoa</taxon>
        <taxon>Ecdysozoa</taxon>
        <taxon>Arthropoda</taxon>
        <taxon>Chelicerata</taxon>
        <taxon>Arachnida</taxon>
        <taxon>Araneae</taxon>
        <taxon>Araneomorphae</taxon>
        <taxon>Entelegynae</taxon>
        <taxon>Araneoidea</taxon>
        <taxon>Nephilidae</taxon>
        <taxon>Trichonephila</taxon>
        <taxon>Trichonephila inaurata</taxon>
    </lineage>
</organism>
<evidence type="ECO:0000256" key="1">
    <source>
        <dbReference type="ARBA" id="ARBA00001971"/>
    </source>
</evidence>
<dbReference type="Pfam" id="PF00067">
    <property type="entry name" value="p450"/>
    <property type="match status" value="1"/>
</dbReference>
<dbReference type="PANTHER" id="PTHR24291">
    <property type="entry name" value="CYTOCHROME P450 FAMILY 4"/>
    <property type="match status" value="1"/>
</dbReference>
<dbReference type="GO" id="GO:0005506">
    <property type="term" value="F:iron ion binding"/>
    <property type="evidence" value="ECO:0007669"/>
    <property type="project" value="InterPro"/>
</dbReference>
<gene>
    <name evidence="9" type="primary">CYP4C1</name>
    <name evidence="9" type="ORF">TNIN_463481</name>
</gene>
<proteinExistence type="inferred from homology"/>
<evidence type="ECO:0000313" key="10">
    <source>
        <dbReference type="Proteomes" id="UP000886998"/>
    </source>
</evidence>
<protein>
    <submittedName>
        <fullName evidence="9">Cytochrome P450 4C1</fullName>
    </submittedName>
</protein>
<keyword evidence="10" id="KW-1185">Reference proteome</keyword>
<evidence type="ECO:0000313" key="9">
    <source>
        <dbReference type="EMBL" id="GFY72455.1"/>
    </source>
</evidence>
<dbReference type="GO" id="GO:0005789">
    <property type="term" value="C:endoplasmic reticulum membrane"/>
    <property type="evidence" value="ECO:0007669"/>
    <property type="project" value="UniProtKB-SubCell"/>
</dbReference>
<dbReference type="InterPro" id="IPR036396">
    <property type="entry name" value="Cyt_P450_sf"/>
</dbReference>
<evidence type="ECO:0000256" key="2">
    <source>
        <dbReference type="ARBA" id="ARBA00004586"/>
    </source>
</evidence>
<evidence type="ECO:0000256" key="4">
    <source>
        <dbReference type="ARBA" id="ARBA00022617"/>
    </source>
</evidence>
<sequence length="411" mass="47908">MLRFCCLLDILQRITGFNLLHVKEGFHCIWFGPNPVITMFSPEVIELVLSSSISLEKSFEYSFLQRWLGLGLLTSTGTKWKSRRKLLTPSFHFKILDDFLPTFNDQSMFLVKKLESLQHKEYVDITPLVILCTLDIVCETVMGASIGAQKGENIEYVSAVHNLGNFFNQRTVRPWLWLDCLFSLSSSGRGFDKDLHVVHSFTEKVIREKKEERNNKPLLKEEVSEDDFKTKKRLALMDLLLDLHMNEQQLTENDIKEEVDTFMFEGHDTTAMGIAFALYCIGLDPGIQEKIHEELDAIFGEDHERHITMDDARNMKYLECTLKESQRLYPSVPMIGRKLNEDIHYKHWMIPKGTTLHCNIHTYTEGKIYIRRPKCSIQKDSCQRIHRTDIRTPIYHSLQDHEIALVRNLHC</sequence>
<keyword evidence="5" id="KW-0256">Endoplasmic reticulum</keyword>
<dbReference type="PRINTS" id="PR00463">
    <property type="entry name" value="EP450I"/>
</dbReference>
<dbReference type="InterPro" id="IPR002401">
    <property type="entry name" value="Cyt_P450_E_grp-I"/>
</dbReference>
<dbReference type="GO" id="GO:0004497">
    <property type="term" value="F:monooxygenase activity"/>
    <property type="evidence" value="ECO:0007669"/>
    <property type="project" value="UniProtKB-KW"/>
</dbReference>
<dbReference type="InterPro" id="IPR001128">
    <property type="entry name" value="Cyt_P450"/>
</dbReference>